<accession>A0A7W4VXJ2</accession>
<dbReference type="AlphaFoldDB" id="A0A7W4VXJ2"/>
<reference evidence="3 4" key="1">
    <citation type="submission" date="2020-08" db="EMBL/GenBank/DDBJ databases">
        <title>Sequencing the genomes of 1000 actinobacteria strains.</title>
        <authorList>
            <person name="Klenk H.-P."/>
        </authorList>
    </citation>
    <scope>NUCLEOTIDE SEQUENCE [LARGE SCALE GENOMIC DNA]</scope>
    <source>
        <strain evidence="3 4">DSM 105498</strain>
    </source>
</reference>
<comment type="caution">
    <text evidence="3">The sequence shown here is derived from an EMBL/GenBank/DDBJ whole genome shotgun (WGS) entry which is preliminary data.</text>
</comment>
<dbReference type="SUPFAM" id="SSF54637">
    <property type="entry name" value="Thioesterase/thiol ester dehydrase-isomerase"/>
    <property type="match status" value="1"/>
</dbReference>
<dbReference type="Pfam" id="PF01575">
    <property type="entry name" value="MaoC_dehydratas"/>
    <property type="match status" value="1"/>
</dbReference>
<evidence type="ECO:0000259" key="2">
    <source>
        <dbReference type="Pfam" id="PF01575"/>
    </source>
</evidence>
<protein>
    <submittedName>
        <fullName evidence="3">Acyl dehydratase</fullName>
    </submittedName>
</protein>
<dbReference type="Proteomes" id="UP000589626">
    <property type="component" value="Unassembled WGS sequence"/>
</dbReference>
<gene>
    <name evidence="3" type="ORF">FHU40_003464</name>
</gene>
<feature type="domain" description="MaoC-like" evidence="2">
    <location>
        <begin position="7"/>
        <end position="96"/>
    </location>
</feature>
<keyword evidence="4" id="KW-1185">Reference proteome</keyword>
<name>A0A7W4VXJ2_9ACTN</name>
<evidence type="ECO:0000313" key="3">
    <source>
        <dbReference type="EMBL" id="MBB3043646.1"/>
    </source>
</evidence>
<evidence type="ECO:0000256" key="1">
    <source>
        <dbReference type="ARBA" id="ARBA00005254"/>
    </source>
</evidence>
<comment type="similarity">
    <text evidence="1">Belongs to the enoyl-CoA hydratase/isomerase family.</text>
</comment>
<dbReference type="InterPro" id="IPR002539">
    <property type="entry name" value="MaoC-like_dom"/>
</dbReference>
<organism evidence="3 4">
    <name type="scientific">Nocardioides soli</name>
    <dbReference type="NCBI Taxonomy" id="1036020"/>
    <lineage>
        <taxon>Bacteria</taxon>
        <taxon>Bacillati</taxon>
        <taxon>Actinomycetota</taxon>
        <taxon>Actinomycetes</taxon>
        <taxon>Propionibacteriales</taxon>
        <taxon>Nocardioidaceae</taxon>
        <taxon>Nocardioides</taxon>
    </lineage>
</organism>
<evidence type="ECO:0000313" key="4">
    <source>
        <dbReference type="Proteomes" id="UP000589626"/>
    </source>
</evidence>
<sequence length="129" mass="13908">MSGATELSLERTIELADMVAYAGATWDWHRLHYDSAWLSERGLPAPVVDGQLFGALLAEMVLDWAGPEATLTALSFRFKNLVYAGETVRCAGRVTSVDGDLTTLDCTVEVVGEGARVAVAPARAEVRRP</sequence>
<dbReference type="InterPro" id="IPR029069">
    <property type="entry name" value="HotDog_dom_sf"/>
</dbReference>
<proteinExistence type="inferred from homology"/>
<dbReference type="EMBL" id="JACHWR010000002">
    <property type="protein sequence ID" value="MBB3043646.1"/>
    <property type="molecule type" value="Genomic_DNA"/>
</dbReference>
<dbReference type="RefSeq" id="WP_343057900.1">
    <property type="nucleotide sequence ID" value="NZ_JACHWR010000002.1"/>
</dbReference>
<dbReference type="Gene3D" id="3.10.129.10">
    <property type="entry name" value="Hotdog Thioesterase"/>
    <property type="match status" value="1"/>
</dbReference>